<dbReference type="InterPro" id="IPR050309">
    <property type="entry name" value="Type-B_Carboxylest/Lipase"/>
</dbReference>
<keyword evidence="7" id="KW-1185">Reference proteome</keyword>
<reference evidence="6 7" key="1">
    <citation type="journal article" date="2019" name="Emerg. Microbes Infect.">
        <title>Comprehensive subspecies identification of 175 nontuberculous mycobacteria species based on 7547 genomic profiles.</title>
        <authorList>
            <person name="Matsumoto Y."/>
            <person name="Kinjo T."/>
            <person name="Motooka D."/>
            <person name="Nabeya D."/>
            <person name="Jung N."/>
            <person name="Uechi K."/>
            <person name="Horii T."/>
            <person name="Iida T."/>
            <person name="Fujita J."/>
            <person name="Nakamura S."/>
        </authorList>
    </citation>
    <scope>NUCLEOTIDE SEQUENCE [LARGE SCALE GENOMIC DNA]</scope>
    <source>
        <strain evidence="6 7">JCM 12272</strain>
    </source>
</reference>
<comment type="similarity">
    <text evidence="1 4">Belongs to the type-B carboxylesterase/lipase family.</text>
</comment>
<dbReference type="PROSITE" id="PS01173">
    <property type="entry name" value="LIPASE_GDXG_HIS"/>
    <property type="match status" value="1"/>
</dbReference>
<dbReference type="InterPro" id="IPR002168">
    <property type="entry name" value="Lipase_GDXG_HIS_AS"/>
</dbReference>
<evidence type="ECO:0000256" key="1">
    <source>
        <dbReference type="ARBA" id="ARBA00005964"/>
    </source>
</evidence>
<protein>
    <recommendedName>
        <fullName evidence="4">Carboxylic ester hydrolase</fullName>
        <ecNumber evidence="4">3.1.1.-</ecNumber>
    </recommendedName>
</protein>
<dbReference type="InterPro" id="IPR002018">
    <property type="entry name" value="CarbesteraseB"/>
</dbReference>
<evidence type="ECO:0000259" key="5">
    <source>
        <dbReference type="Pfam" id="PF00135"/>
    </source>
</evidence>
<keyword evidence="3 4" id="KW-0378">Hydrolase</keyword>
<evidence type="ECO:0000256" key="2">
    <source>
        <dbReference type="ARBA" id="ARBA00010515"/>
    </source>
</evidence>
<evidence type="ECO:0000313" key="7">
    <source>
        <dbReference type="Proteomes" id="UP000466906"/>
    </source>
</evidence>
<dbReference type="InterPro" id="IPR019819">
    <property type="entry name" value="Carboxylesterase_B_CS"/>
</dbReference>
<name>A0A6N4UNT0_9MYCO</name>
<dbReference type="KEGG" id="malv:MALV_04290"/>
<organism evidence="6 7">
    <name type="scientific">Mycolicibacterium alvei</name>
    <dbReference type="NCBI Taxonomy" id="67081"/>
    <lineage>
        <taxon>Bacteria</taxon>
        <taxon>Bacillati</taxon>
        <taxon>Actinomycetota</taxon>
        <taxon>Actinomycetes</taxon>
        <taxon>Mycobacteriales</taxon>
        <taxon>Mycobacteriaceae</taxon>
        <taxon>Mycolicibacterium</taxon>
    </lineage>
</organism>
<dbReference type="GO" id="GO:0016787">
    <property type="term" value="F:hydrolase activity"/>
    <property type="evidence" value="ECO:0007669"/>
    <property type="project" value="UniProtKB-KW"/>
</dbReference>
<evidence type="ECO:0000256" key="3">
    <source>
        <dbReference type="ARBA" id="ARBA00022801"/>
    </source>
</evidence>
<dbReference type="SUPFAM" id="SSF53474">
    <property type="entry name" value="alpha/beta-Hydrolases"/>
    <property type="match status" value="1"/>
</dbReference>
<dbReference type="EMBL" id="AP022565">
    <property type="protein sequence ID" value="BBX25304.1"/>
    <property type="molecule type" value="Genomic_DNA"/>
</dbReference>
<dbReference type="PROSITE" id="PS00941">
    <property type="entry name" value="CARBOXYLESTERASE_B_2"/>
    <property type="match status" value="1"/>
</dbReference>
<dbReference type="InterPro" id="IPR019826">
    <property type="entry name" value="Carboxylesterase_B_AS"/>
</dbReference>
<dbReference type="Pfam" id="PF00135">
    <property type="entry name" value="COesterase"/>
    <property type="match status" value="1"/>
</dbReference>
<dbReference type="PROSITE" id="PS00122">
    <property type="entry name" value="CARBOXYLESTERASE_B_1"/>
    <property type="match status" value="1"/>
</dbReference>
<dbReference type="InterPro" id="IPR029058">
    <property type="entry name" value="AB_hydrolase_fold"/>
</dbReference>
<dbReference type="EC" id="3.1.1.-" evidence="4"/>
<feature type="domain" description="Carboxylesterase type B" evidence="5">
    <location>
        <begin position="113"/>
        <end position="594"/>
    </location>
</feature>
<sequence length="608" mass="65166">MPASTHLITRLMGAPGAGAVVGSGEVVVGVDVVLLVCGAPAGIDIRECAVGCVSCPPPDEQAATLTAKSAAAPTVTAIRIPARLAVACHAYRVSAPSAVVRYGRPMHERTVRAKISTGLVEGFTRDGVHRWRSIPYAKPPVGPLRLRAPEPAEPWPGVRYCHGFGYCAPQQRRYTLIGVGKHQPMSEDCLTLNVVAPEEPNSDGPLPVMFFVHGGGYIMGSSATPVYDGAALARRGCVFISVNYRLGMLGCVELSSLSTPEHPIDDNLFLRDLVLALRWVRDNAAVFGGDPDNVTIFGESAGAHAVATLLAVPEAEGLFARVISESPASGMVSSADAAAGIADQLAELVSPGGGSAAAALMAARPADLGRALEGLIMRGQTDMPGAFPVGPTFGTEYLPTDPVTAMAEGSAHRLPLIVGNNADEGRLFTRFLPLLPTNEPMIEKLFARSDPEDRRRIVAAYPDYPSSAACVRLGGDFAFASATWQIAEAHSRHAPTYVYRYDYAPRTLHWAGLGATHAMELLAVFDSYHTTYGALLTAVGDRESARKVSREVQRRWRDFSRTGDPGPGWPAYDTDKRAVFVFDRRPRVEYDPRAVRRRAWEGFTLAER</sequence>
<accession>A0A6N4UNT0</accession>
<dbReference type="Gene3D" id="3.40.50.1820">
    <property type="entry name" value="alpha/beta hydrolase"/>
    <property type="match status" value="1"/>
</dbReference>
<comment type="similarity">
    <text evidence="2">Belongs to the 'GDXG' lipolytic enzyme family.</text>
</comment>
<dbReference type="Proteomes" id="UP000466906">
    <property type="component" value="Chromosome"/>
</dbReference>
<evidence type="ECO:0000313" key="6">
    <source>
        <dbReference type="EMBL" id="BBX25304.1"/>
    </source>
</evidence>
<dbReference type="PANTHER" id="PTHR11559">
    <property type="entry name" value="CARBOXYLESTERASE"/>
    <property type="match status" value="1"/>
</dbReference>
<evidence type="ECO:0000256" key="4">
    <source>
        <dbReference type="RuleBase" id="RU361235"/>
    </source>
</evidence>
<proteinExistence type="inferred from homology"/>
<gene>
    <name evidence="6" type="primary">lipT_1</name>
    <name evidence="6" type="ORF">MALV_04290</name>
</gene>
<dbReference type="AlphaFoldDB" id="A0A6N4UNT0"/>